<protein>
    <submittedName>
        <fullName evidence="3">Helix-turn-helix domain-containing protein</fullName>
    </submittedName>
</protein>
<dbReference type="SMART" id="SM00530">
    <property type="entry name" value="HTH_XRE"/>
    <property type="match status" value="1"/>
</dbReference>
<keyword evidence="4" id="KW-1185">Reference proteome</keyword>
<accession>A0ABV7DH88</accession>
<proteinExistence type="predicted"/>
<dbReference type="PANTHER" id="PTHR46797:SF2">
    <property type="entry name" value="TRANSCRIPTIONAL REGULATOR"/>
    <property type="match status" value="1"/>
</dbReference>
<dbReference type="Gene3D" id="1.10.260.40">
    <property type="entry name" value="lambda repressor-like DNA-binding domains"/>
    <property type="match status" value="1"/>
</dbReference>
<dbReference type="Proteomes" id="UP001595377">
    <property type="component" value="Unassembled WGS sequence"/>
</dbReference>
<dbReference type="Pfam" id="PF07883">
    <property type="entry name" value="Cupin_2"/>
    <property type="match status" value="1"/>
</dbReference>
<sequence>MSRNEPKFLRPSNSLGLAEAGDETIRIADIVNLDGRVGQDIKGLRKAKDMTLGELAAATGLSQGYLSQIERGLANPSVKALYSISRALGVTISWFFPPAADDDEELRDFVVRAPSRRKLHYANGIVDELLSPNLDRQLELLWCTFPPGSRSGETPYTHVGEETGIVVSGQLDLWINERHVVLLAGDSFAFPSNTPHRYANTGDAEAVVIWAITPPSY</sequence>
<reference evidence="4" key="1">
    <citation type="journal article" date="2019" name="Int. J. Syst. Evol. Microbiol.">
        <title>The Global Catalogue of Microorganisms (GCM) 10K type strain sequencing project: providing services to taxonomists for standard genome sequencing and annotation.</title>
        <authorList>
            <consortium name="The Broad Institute Genomics Platform"/>
            <consortium name="The Broad Institute Genome Sequencing Center for Infectious Disease"/>
            <person name="Wu L."/>
            <person name="Ma J."/>
        </authorList>
    </citation>
    <scope>NUCLEOTIDE SEQUENCE [LARGE SCALE GENOMIC DNA]</scope>
    <source>
        <strain evidence="4">KCTC 52677</strain>
    </source>
</reference>
<keyword evidence="1" id="KW-0238">DNA-binding</keyword>
<dbReference type="InterPro" id="IPR050807">
    <property type="entry name" value="TransReg_Diox_bact_type"/>
</dbReference>
<feature type="domain" description="HTH cro/C1-type" evidence="2">
    <location>
        <begin position="41"/>
        <end position="95"/>
    </location>
</feature>
<dbReference type="InterPro" id="IPR011051">
    <property type="entry name" value="RmlC_Cupin_sf"/>
</dbReference>
<gene>
    <name evidence="3" type="ORF">ACFOHH_14235</name>
</gene>
<dbReference type="CDD" id="cd00093">
    <property type="entry name" value="HTH_XRE"/>
    <property type="match status" value="1"/>
</dbReference>
<organism evidence="3 4">
    <name type="scientific">Shinella pollutisoli</name>
    <dbReference type="NCBI Taxonomy" id="2250594"/>
    <lineage>
        <taxon>Bacteria</taxon>
        <taxon>Pseudomonadati</taxon>
        <taxon>Pseudomonadota</taxon>
        <taxon>Alphaproteobacteria</taxon>
        <taxon>Hyphomicrobiales</taxon>
        <taxon>Rhizobiaceae</taxon>
        <taxon>Shinella</taxon>
    </lineage>
</organism>
<dbReference type="InterPro" id="IPR014710">
    <property type="entry name" value="RmlC-like_jellyroll"/>
</dbReference>
<dbReference type="SUPFAM" id="SSF47413">
    <property type="entry name" value="lambda repressor-like DNA-binding domains"/>
    <property type="match status" value="1"/>
</dbReference>
<dbReference type="SUPFAM" id="SSF51182">
    <property type="entry name" value="RmlC-like cupins"/>
    <property type="match status" value="1"/>
</dbReference>
<dbReference type="EMBL" id="JBHRSP010000023">
    <property type="protein sequence ID" value="MFC3074265.1"/>
    <property type="molecule type" value="Genomic_DNA"/>
</dbReference>
<dbReference type="InterPro" id="IPR013096">
    <property type="entry name" value="Cupin_2"/>
</dbReference>
<dbReference type="PROSITE" id="PS50943">
    <property type="entry name" value="HTH_CROC1"/>
    <property type="match status" value="1"/>
</dbReference>
<dbReference type="InterPro" id="IPR001387">
    <property type="entry name" value="Cro/C1-type_HTH"/>
</dbReference>
<evidence type="ECO:0000313" key="3">
    <source>
        <dbReference type="EMBL" id="MFC3074265.1"/>
    </source>
</evidence>
<dbReference type="CDD" id="cd02209">
    <property type="entry name" value="cupin_XRE_C"/>
    <property type="match status" value="1"/>
</dbReference>
<evidence type="ECO:0000256" key="1">
    <source>
        <dbReference type="ARBA" id="ARBA00023125"/>
    </source>
</evidence>
<dbReference type="Pfam" id="PF01381">
    <property type="entry name" value="HTH_3"/>
    <property type="match status" value="1"/>
</dbReference>
<dbReference type="PANTHER" id="PTHR46797">
    <property type="entry name" value="HTH-TYPE TRANSCRIPTIONAL REGULATOR"/>
    <property type="match status" value="1"/>
</dbReference>
<comment type="caution">
    <text evidence="3">The sequence shown here is derived from an EMBL/GenBank/DDBJ whole genome shotgun (WGS) entry which is preliminary data.</text>
</comment>
<evidence type="ECO:0000313" key="4">
    <source>
        <dbReference type="Proteomes" id="UP001595377"/>
    </source>
</evidence>
<dbReference type="Gene3D" id="2.60.120.10">
    <property type="entry name" value="Jelly Rolls"/>
    <property type="match status" value="1"/>
</dbReference>
<dbReference type="RefSeq" id="WP_380704417.1">
    <property type="nucleotide sequence ID" value="NZ_JBHRSP010000023.1"/>
</dbReference>
<evidence type="ECO:0000259" key="2">
    <source>
        <dbReference type="PROSITE" id="PS50943"/>
    </source>
</evidence>
<dbReference type="InterPro" id="IPR010982">
    <property type="entry name" value="Lambda_DNA-bd_dom_sf"/>
</dbReference>
<name>A0ABV7DH88_9HYPH</name>